<accession>A0AAV8R635</accession>
<evidence type="ECO:0000313" key="2">
    <source>
        <dbReference type="EMBL" id="KAJ8486633.1"/>
    </source>
</evidence>
<protein>
    <submittedName>
        <fullName evidence="2">Uncharacterized protein</fullName>
    </submittedName>
</protein>
<organism evidence="2 3">
    <name type="scientific">Ensete ventricosum</name>
    <name type="common">Abyssinian banana</name>
    <name type="synonym">Musa ensete</name>
    <dbReference type="NCBI Taxonomy" id="4639"/>
    <lineage>
        <taxon>Eukaryota</taxon>
        <taxon>Viridiplantae</taxon>
        <taxon>Streptophyta</taxon>
        <taxon>Embryophyta</taxon>
        <taxon>Tracheophyta</taxon>
        <taxon>Spermatophyta</taxon>
        <taxon>Magnoliopsida</taxon>
        <taxon>Liliopsida</taxon>
        <taxon>Zingiberales</taxon>
        <taxon>Musaceae</taxon>
        <taxon>Ensete</taxon>
    </lineage>
</organism>
<name>A0AAV8R635_ENSVE</name>
<gene>
    <name evidence="2" type="ORF">OPV22_019118</name>
</gene>
<sequence>MGWDTFAVSTSASSTLQRAWPLRWPVAGGRTSLWSSAAGSTSIGTRSSTRWQSVAFSALRSSCPSSRSTSSGVTDESSLMCSAWSSTSRAFSPTTLSSGASSNPRTGQQARHEEDKQTGCLPGLNPEHDEIVRAERKLKPELLTGTSNMAYHDRKACRAPLNAAEVTRLLKSLEAPTDARINRLPGQRALNGIHVSDMDPGVTLPLRVPSHTWGYLAARNVLRAYLNGRYCGLRLVALAALHKLPVVAR</sequence>
<feature type="region of interest" description="Disordered" evidence="1">
    <location>
        <begin position="89"/>
        <end position="126"/>
    </location>
</feature>
<feature type="compositionally biased region" description="Polar residues" evidence="1">
    <location>
        <begin position="89"/>
        <end position="109"/>
    </location>
</feature>
<evidence type="ECO:0000256" key="1">
    <source>
        <dbReference type="SAM" id="MobiDB-lite"/>
    </source>
</evidence>
<reference evidence="2 3" key="1">
    <citation type="submission" date="2022-12" db="EMBL/GenBank/DDBJ databases">
        <title>Chromosome-scale assembly of the Ensete ventricosum genome.</title>
        <authorList>
            <person name="Dussert Y."/>
            <person name="Stocks J."/>
            <person name="Wendawek A."/>
            <person name="Woldeyes F."/>
            <person name="Nichols R.A."/>
            <person name="Borrell J.S."/>
        </authorList>
    </citation>
    <scope>NUCLEOTIDE SEQUENCE [LARGE SCALE GENOMIC DNA]</scope>
    <source>
        <strain evidence="3">cv. Maze</strain>
        <tissue evidence="2">Seeds</tissue>
    </source>
</reference>
<evidence type="ECO:0000313" key="3">
    <source>
        <dbReference type="Proteomes" id="UP001222027"/>
    </source>
</evidence>
<keyword evidence="3" id="KW-1185">Reference proteome</keyword>
<dbReference type="Proteomes" id="UP001222027">
    <property type="component" value="Unassembled WGS sequence"/>
</dbReference>
<comment type="caution">
    <text evidence="2">The sequence shown here is derived from an EMBL/GenBank/DDBJ whole genome shotgun (WGS) entry which is preliminary data.</text>
</comment>
<proteinExistence type="predicted"/>
<dbReference type="EMBL" id="JAQQAF010000005">
    <property type="protein sequence ID" value="KAJ8486633.1"/>
    <property type="molecule type" value="Genomic_DNA"/>
</dbReference>
<dbReference type="AlphaFoldDB" id="A0AAV8R635"/>